<dbReference type="InterPro" id="IPR023082">
    <property type="entry name" value="Homeo_prospero_dom"/>
</dbReference>
<dbReference type="EMBL" id="VXIV02001900">
    <property type="protein sequence ID" value="KAF6028839.1"/>
    <property type="molecule type" value="Genomic_DNA"/>
</dbReference>
<dbReference type="Pfam" id="PF05044">
    <property type="entry name" value="HPD"/>
    <property type="match status" value="2"/>
</dbReference>
<sequence>MTLLPAHQQQQERERDNLTHRSFSPVSSHHLQLVNTGEPEDLRISYNSKMEEIAKTPIKHVLKRTCSSEDNNGNCPEEGAEKKRQRVESIVTNICQPRSPKSHDINANNEQQRNKRKQFVPQQHGSLSNGGSQCNGEIDVVSEDTADCTEEMSKPSGSPTQLTDNGIENTDHLRERKENALLKNQIKIMSEQLQKNQQITHELTEKMKLERYELMTARLALHQPQFEMDACIKAIRAEINQAVKLAFKDAFEKHSTSYSKEKSLPSSTIRETNHREINPVQNSSNTIHVPEIKRSSSTLPPVPSPHITASAPPAHHSLPNPLLPLPLYYGPTLSAPSHAFSSANQLTSQLNNNMMSAQLFQAAMENELIESQLRDRENQLNKKKRTKVTDTRLSPRTSKHNENSSPPSKQESAPDPAKLFDSYGPSSALFPSINPSVAAMQSVLFSGLCAPQPESLRGHIGGGTRSPANLSDNSDHCEPSSPEMSLSLHSALPGQNVTLTPLHLRKAKLMFFYVRYPSSVLLKNYFCDVHFNKNNTAQLSNGLAISGSFTTFKWRSPKSFLDTIQTTLREFFRAIAVGKDREQSWKKPIYKVIARLDDIVPEYFKSQDWMEQLSD</sequence>
<feature type="domain" description="Prospero" evidence="8">
    <location>
        <begin position="530"/>
        <end position="614"/>
    </location>
</feature>
<evidence type="ECO:0000259" key="8">
    <source>
        <dbReference type="PROSITE" id="PS51818"/>
    </source>
</evidence>
<feature type="region of interest" description="Disordered" evidence="7">
    <location>
        <begin position="1"/>
        <end position="31"/>
    </location>
</feature>
<protein>
    <submittedName>
        <fullName evidence="9">PROX1</fullName>
    </submittedName>
</protein>
<feature type="compositionally biased region" description="Polar residues" evidence="7">
    <location>
        <begin position="20"/>
        <end position="31"/>
    </location>
</feature>
<keyword evidence="6" id="KW-0539">Nucleus</keyword>
<evidence type="ECO:0000256" key="5">
    <source>
        <dbReference type="ARBA" id="ARBA00023163"/>
    </source>
</evidence>
<evidence type="ECO:0000256" key="3">
    <source>
        <dbReference type="ARBA" id="ARBA00023125"/>
    </source>
</evidence>
<dbReference type="GO" id="GO:0007399">
    <property type="term" value="P:nervous system development"/>
    <property type="evidence" value="ECO:0007669"/>
    <property type="project" value="UniProtKB-ARBA"/>
</dbReference>
<proteinExistence type="predicted"/>
<evidence type="ECO:0000256" key="1">
    <source>
        <dbReference type="ARBA" id="ARBA00004123"/>
    </source>
</evidence>
<keyword evidence="4" id="KW-0371">Homeobox</keyword>
<reference evidence="9" key="1">
    <citation type="submission" date="2020-06" db="EMBL/GenBank/DDBJ databases">
        <title>Draft genome of Bugula neritina, a colonial animal packing powerful symbionts and potential medicines.</title>
        <authorList>
            <person name="Rayko M."/>
        </authorList>
    </citation>
    <scope>NUCLEOTIDE SEQUENCE [LARGE SCALE GENOMIC DNA]</scope>
    <source>
        <strain evidence="9">Kwan_BN1</strain>
    </source>
</reference>
<dbReference type="SUPFAM" id="SSF46689">
    <property type="entry name" value="Homeodomain-like"/>
    <property type="match status" value="1"/>
</dbReference>
<dbReference type="InterPro" id="IPR009057">
    <property type="entry name" value="Homeodomain-like_sf"/>
</dbReference>
<keyword evidence="10" id="KW-1185">Reference proteome</keyword>
<keyword evidence="2" id="KW-0805">Transcription regulation</keyword>
<feature type="region of interest" description="Disordered" evidence="7">
    <location>
        <begin position="376"/>
        <end position="420"/>
    </location>
</feature>
<gene>
    <name evidence="9" type="ORF">EB796_012824</name>
</gene>
<evidence type="ECO:0000256" key="2">
    <source>
        <dbReference type="ARBA" id="ARBA00023015"/>
    </source>
</evidence>
<organism evidence="9 10">
    <name type="scientific">Bugula neritina</name>
    <name type="common">Brown bryozoan</name>
    <name type="synonym">Sertularia neritina</name>
    <dbReference type="NCBI Taxonomy" id="10212"/>
    <lineage>
        <taxon>Eukaryota</taxon>
        <taxon>Metazoa</taxon>
        <taxon>Spiralia</taxon>
        <taxon>Lophotrochozoa</taxon>
        <taxon>Bryozoa</taxon>
        <taxon>Gymnolaemata</taxon>
        <taxon>Cheilostomatida</taxon>
        <taxon>Flustrina</taxon>
        <taxon>Buguloidea</taxon>
        <taxon>Bugulidae</taxon>
        <taxon>Bugula</taxon>
    </lineage>
</organism>
<comment type="subcellular location">
    <subcellularLocation>
        <location evidence="1">Nucleus</location>
    </subcellularLocation>
</comment>
<keyword evidence="3" id="KW-0238">DNA-binding</keyword>
<feature type="region of interest" description="Disordered" evidence="7">
    <location>
        <begin position="66"/>
        <end position="136"/>
    </location>
</feature>
<dbReference type="GO" id="GO:0000981">
    <property type="term" value="F:DNA-binding transcription factor activity, RNA polymerase II-specific"/>
    <property type="evidence" value="ECO:0007669"/>
    <property type="project" value="TreeGrafter"/>
</dbReference>
<keyword evidence="5" id="KW-0804">Transcription</keyword>
<dbReference type="InterPro" id="IPR039350">
    <property type="entry name" value="Prospero_homeodomain"/>
</dbReference>
<feature type="compositionally biased region" description="Polar residues" evidence="7">
    <location>
        <begin position="120"/>
        <end position="135"/>
    </location>
</feature>
<evidence type="ECO:0000256" key="7">
    <source>
        <dbReference type="SAM" id="MobiDB-lite"/>
    </source>
</evidence>
<comment type="caution">
    <text evidence="9">The sequence shown here is derived from an EMBL/GenBank/DDBJ whole genome shotgun (WGS) entry which is preliminary data.</text>
</comment>
<dbReference type="PANTHER" id="PTHR12198:SF0">
    <property type="entry name" value="HOMEOBOX PROTEIN PROSPERO"/>
    <property type="match status" value="1"/>
</dbReference>
<feature type="region of interest" description="Disordered" evidence="7">
    <location>
        <begin position="295"/>
        <end position="315"/>
    </location>
</feature>
<dbReference type="PANTHER" id="PTHR12198">
    <property type="entry name" value="HOMEOBOX PROTEIN PROSPERO/PROX-1/CEH-26"/>
    <property type="match status" value="1"/>
</dbReference>
<dbReference type="InterPro" id="IPR037131">
    <property type="entry name" value="Homeo_prospero_dom_sf"/>
</dbReference>
<dbReference type="PROSITE" id="PS51818">
    <property type="entry name" value="HOMEO_PROSPERO"/>
    <property type="match status" value="1"/>
</dbReference>
<dbReference type="Gene3D" id="1.10.10.500">
    <property type="entry name" value="Homeo-prospero domain"/>
    <property type="match status" value="2"/>
</dbReference>
<dbReference type="Proteomes" id="UP000593567">
    <property type="component" value="Unassembled WGS sequence"/>
</dbReference>
<dbReference type="GO" id="GO:0048468">
    <property type="term" value="P:cell development"/>
    <property type="evidence" value="ECO:0007669"/>
    <property type="project" value="UniProtKB-ARBA"/>
</dbReference>
<feature type="compositionally biased region" description="Basic and acidic residues" evidence="7">
    <location>
        <begin position="10"/>
        <end position="19"/>
    </location>
</feature>
<evidence type="ECO:0000256" key="4">
    <source>
        <dbReference type="ARBA" id="ARBA00023155"/>
    </source>
</evidence>
<name>A0A7J7JR53_BUGNE</name>
<dbReference type="GO" id="GO:0005634">
    <property type="term" value="C:nucleus"/>
    <property type="evidence" value="ECO:0007669"/>
    <property type="project" value="UniProtKB-SubCell"/>
</dbReference>
<feature type="region of interest" description="Disordered" evidence="7">
    <location>
        <begin position="456"/>
        <end position="486"/>
    </location>
</feature>
<evidence type="ECO:0000256" key="6">
    <source>
        <dbReference type="ARBA" id="ARBA00023242"/>
    </source>
</evidence>
<evidence type="ECO:0000313" key="9">
    <source>
        <dbReference type="EMBL" id="KAF6028839.1"/>
    </source>
</evidence>
<accession>A0A7J7JR53</accession>
<evidence type="ECO:0000313" key="10">
    <source>
        <dbReference type="Proteomes" id="UP000593567"/>
    </source>
</evidence>
<dbReference type="AlphaFoldDB" id="A0A7J7JR53"/>
<dbReference type="GO" id="GO:0000978">
    <property type="term" value="F:RNA polymerase II cis-regulatory region sequence-specific DNA binding"/>
    <property type="evidence" value="ECO:0007669"/>
    <property type="project" value="TreeGrafter"/>
</dbReference>
<dbReference type="OrthoDB" id="10038576at2759"/>